<dbReference type="EMBL" id="JAPYKO010000035">
    <property type="protein sequence ID" value="MEI9406379.1"/>
    <property type="molecule type" value="Genomic_DNA"/>
</dbReference>
<dbReference type="Pfam" id="PF00205">
    <property type="entry name" value="TPP_enzyme_M"/>
    <property type="match status" value="1"/>
</dbReference>
<dbReference type="InterPro" id="IPR045229">
    <property type="entry name" value="TPP_enz"/>
</dbReference>
<dbReference type="Gene3D" id="3.40.50.970">
    <property type="match status" value="2"/>
</dbReference>
<evidence type="ECO:0000256" key="3">
    <source>
        <dbReference type="ARBA" id="ARBA00023052"/>
    </source>
</evidence>
<feature type="domain" description="Thiamine pyrophosphate enzyme TPP-binding" evidence="6">
    <location>
        <begin position="404"/>
        <end position="549"/>
    </location>
</feature>
<dbReference type="SUPFAM" id="SSF52518">
    <property type="entry name" value="Thiamin diphosphate-binding fold (THDP-binding)"/>
    <property type="match status" value="2"/>
</dbReference>
<evidence type="ECO:0000259" key="5">
    <source>
        <dbReference type="Pfam" id="PF00205"/>
    </source>
</evidence>
<keyword evidence="9" id="KW-1185">Reference proteome</keyword>
<proteinExistence type="inferred from homology"/>
<dbReference type="Gene3D" id="3.40.50.1220">
    <property type="entry name" value="TPP-binding domain"/>
    <property type="match status" value="1"/>
</dbReference>
<dbReference type="CDD" id="cd07035">
    <property type="entry name" value="TPP_PYR_POX_like"/>
    <property type="match status" value="1"/>
</dbReference>
<dbReference type="Proteomes" id="UP001366503">
    <property type="component" value="Unassembled WGS sequence"/>
</dbReference>
<evidence type="ECO:0000256" key="2">
    <source>
        <dbReference type="ARBA" id="ARBA00007812"/>
    </source>
</evidence>
<comment type="caution">
    <text evidence="8">The sequence shown here is derived from an EMBL/GenBank/DDBJ whole genome shotgun (WGS) entry which is preliminary data.</text>
</comment>
<accession>A0ABU8KL16</accession>
<feature type="domain" description="Thiamine pyrophosphate enzyme central" evidence="5">
    <location>
        <begin position="194"/>
        <end position="334"/>
    </location>
</feature>
<organism evidence="8 9">
    <name type="scientific">Mesorhizobium argentiipisi</name>
    <dbReference type="NCBI Taxonomy" id="3015175"/>
    <lineage>
        <taxon>Bacteria</taxon>
        <taxon>Pseudomonadati</taxon>
        <taxon>Pseudomonadota</taxon>
        <taxon>Alphaproteobacteria</taxon>
        <taxon>Hyphomicrobiales</taxon>
        <taxon>Phyllobacteriaceae</taxon>
        <taxon>Mesorhizobium</taxon>
    </lineage>
</organism>
<evidence type="ECO:0000259" key="6">
    <source>
        <dbReference type="Pfam" id="PF02775"/>
    </source>
</evidence>
<feature type="domain" description="Thiamine pyrophosphate enzyme N-terminal TPP-binding" evidence="7">
    <location>
        <begin position="6"/>
        <end position="118"/>
    </location>
</feature>
<evidence type="ECO:0000313" key="8">
    <source>
        <dbReference type="EMBL" id="MEI9406379.1"/>
    </source>
</evidence>
<evidence type="ECO:0000256" key="4">
    <source>
        <dbReference type="RuleBase" id="RU362132"/>
    </source>
</evidence>
<dbReference type="PROSITE" id="PS00187">
    <property type="entry name" value="TPP_ENZYMES"/>
    <property type="match status" value="1"/>
</dbReference>
<protein>
    <submittedName>
        <fullName evidence="8">Acetolactate synthase catalytic subunit</fullName>
    </submittedName>
</protein>
<dbReference type="PANTHER" id="PTHR18968:SF13">
    <property type="entry name" value="ACETOLACTATE SYNTHASE CATALYTIC SUBUNIT, MITOCHONDRIAL"/>
    <property type="match status" value="1"/>
</dbReference>
<dbReference type="Pfam" id="PF02776">
    <property type="entry name" value="TPP_enzyme_N"/>
    <property type="match status" value="1"/>
</dbReference>
<keyword evidence="3 4" id="KW-0786">Thiamine pyrophosphate</keyword>
<dbReference type="CDD" id="cd00568">
    <property type="entry name" value="TPP_enzymes"/>
    <property type="match status" value="1"/>
</dbReference>
<dbReference type="NCBIfam" id="NF004772">
    <property type="entry name" value="PRK06112.1"/>
    <property type="match status" value="1"/>
</dbReference>
<dbReference type="SUPFAM" id="SSF52467">
    <property type="entry name" value="DHS-like NAD/FAD-binding domain"/>
    <property type="match status" value="1"/>
</dbReference>
<comment type="cofactor">
    <cofactor evidence="1">
        <name>thiamine diphosphate</name>
        <dbReference type="ChEBI" id="CHEBI:58937"/>
    </cofactor>
</comment>
<dbReference type="RefSeq" id="WP_337096840.1">
    <property type="nucleotide sequence ID" value="NZ_JAPYKO010000035.1"/>
</dbReference>
<dbReference type="InterPro" id="IPR012000">
    <property type="entry name" value="Thiamin_PyroP_enz_cen_dom"/>
</dbReference>
<evidence type="ECO:0000259" key="7">
    <source>
        <dbReference type="Pfam" id="PF02776"/>
    </source>
</evidence>
<dbReference type="InterPro" id="IPR012001">
    <property type="entry name" value="Thiamin_PyroP_enz_TPP-bd_dom"/>
</dbReference>
<sequence length="579" mass="61678">MSADETVATRVAQALKRHGVELIFAQSLPSAVILAAEAVGIRQIAYRQENMGGAMADGYARRSGRIAVVAAQNGPAATLLVPPLAEALKASVPIVALVQEVERPQFDRNAFQELDHVGLFQPCAKWVRRVITAERVDDYVDAAFTVAGSGRPGPAVLLLPADLLREPAPKSLHPRLATLGSWPIDRSRPGDAAIAAAAELLAEARLPVVMAGGGVLTTGAPQALARLQETAHLPVVTTAMGKGAVSETHPLSLGVLGPLTGPGSLGRYSRQFLEEADVILLVGTRTNQNGTDSWRSLPRFARIIHLDVDPGEIGRNYEAALRLVGDAAETLNVLAEVLTSRDLSQRRAGREKLERQIARTRAAFEADRGTILARNATPLRPERIMTELQNCLTPEMTVVADASYSSMWVVGQLTALKPGQRFLTPRGLAGLGWGLPMAIGAKLAEPQAPVVALVGDGGFAHSWAELETMVRLGIGVTVIVLNNGVLGYQKDAETVKFGHYTSACHFAPVDHTAIARACGCNAMKVERTEDVMPALRGALSADAPWLIDIATDPDAHPSLSLFDGTLDRSEPSRFAMEEV</sequence>
<dbReference type="InterPro" id="IPR029035">
    <property type="entry name" value="DHS-like_NAD/FAD-binding_dom"/>
</dbReference>
<dbReference type="PANTHER" id="PTHR18968">
    <property type="entry name" value="THIAMINE PYROPHOSPHATE ENZYMES"/>
    <property type="match status" value="1"/>
</dbReference>
<dbReference type="InterPro" id="IPR000399">
    <property type="entry name" value="TPP-bd_CS"/>
</dbReference>
<dbReference type="InterPro" id="IPR029061">
    <property type="entry name" value="THDP-binding"/>
</dbReference>
<name>A0ABU8KL16_9HYPH</name>
<gene>
    <name evidence="8" type="ORF">O7A05_30095</name>
</gene>
<comment type="similarity">
    <text evidence="2 4">Belongs to the TPP enzyme family.</text>
</comment>
<dbReference type="InterPro" id="IPR011766">
    <property type="entry name" value="TPP_enzyme_TPP-bd"/>
</dbReference>
<evidence type="ECO:0000256" key="1">
    <source>
        <dbReference type="ARBA" id="ARBA00001964"/>
    </source>
</evidence>
<dbReference type="Pfam" id="PF02775">
    <property type="entry name" value="TPP_enzyme_C"/>
    <property type="match status" value="1"/>
</dbReference>
<evidence type="ECO:0000313" key="9">
    <source>
        <dbReference type="Proteomes" id="UP001366503"/>
    </source>
</evidence>
<reference evidence="8 9" key="1">
    <citation type="submission" date="2022-12" db="EMBL/GenBank/DDBJ databases">
        <authorList>
            <person name="Muema E."/>
        </authorList>
    </citation>
    <scope>NUCLEOTIDE SEQUENCE [LARGE SCALE GENOMIC DNA]</scope>
    <source>
        <strain evidence="9">1330</strain>
    </source>
</reference>